<dbReference type="PANTHER" id="PTHR10146:SF14">
    <property type="entry name" value="PYRIDOXAL PHOSPHATE HOMEOSTASIS PROTEIN"/>
    <property type="match status" value="1"/>
</dbReference>
<evidence type="ECO:0000256" key="4">
    <source>
        <dbReference type="RuleBase" id="RU004514"/>
    </source>
</evidence>
<comment type="caution">
    <text evidence="6">The sequence shown here is derived from an EMBL/GenBank/DDBJ whole genome shotgun (WGS) entry which is preliminary data.</text>
</comment>
<accession>A0A418Q3R8</accession>
<evidence type="ECO:0000313" key="6">
    <source>
        <dbReference type="EMBL" id="RIX32547.1"/>
    </source>
</evidence>
<evidence type="ECO:0000259" key="5">
    <source>
        <dbReference type="Pfam" id="PF01168"/>
    </source>
</evidence>
<dbReference type="GO" id="GO:0030170">
    <property type="term" value="F:pyridoxal phosphate binding"/>
    <property type="evidence" value="ECO:0007669"/>
    <property type="project" value="UniProtKB-UniRule"/>
</dbReference>
<dbReference type="HAMAP" id="MF_02087">
    <property type="entry name" value="PLP_homeostasis"/>
    <property type="match status" value="1"/>
</dbReference>
<reference evidence="6 7" key="1">
    <citation type="submission" date="2018-09" db="EMBL/GenBank/DDBJ databases">
        <title>Sphingomonas sp. DAC4.</title>
        <authorList>
            <person name="Seo T."/>
        </authorList>
    </citation>
    <scope>NUCLEOTIDE SEQUENCE [LARGE SCALE GENOMIC DNA]</scope>
    <source>
        <strain evidence="6 7">DAC4</strain>
    </source>
</reference>
<dbReference type="OrthoDB" id="9804072at2"/>
<dbReference type="PIRSF" id="PIRSF004848">
    <property type="entry name" value="YBL036c_PLPDEIII"/>
    <property type="match status" value="1"/>
</dbReference>
<dbReference type="SUPFAM" id="SSF51419">
    <property type="entry name" value="PLP-binding barrel"/>
    <property type="match status" value="1"/>
</dbReference>
<evidence type="ECO:0000256" key="3">
    <source>
        <dbReference type="PIRSR" id="PIRSR004848-1"/>
    </source>
</evidence>
<proteinExistence type="inferred from homology"/>
<dbReference type="FunFam" id="3.20.20.10:FF:000018">
    <property type="entry name" value="Pyridoxal phosphate homeostasis protein"/>
    <property type="match status" value="1"/>
</dbReference>
<dbReference type="CDD" id="cd00635">
    <property type="entry name" value="PLPDE_III_YBL036c_like"/>
    <property type="match status" value="1"/>
</dbReference>
<dbReference type="EMBL" id="QXTF01000001">
    <property type="protein sequence ID" value="RIX32547.1"/>
    <property type="molecule type" value="Genomic_DNA"/>
</dbReference>
<evidence type="ECO:0000256" key="2">
    <source>
        <dbReference type="HAMAP-Rule" id="MF_02087"/>
    </source>
</evidence>
<dbReference type="InterPro" id="IPR029066">
    <property type="entry name" value="PLP-binding_barrel"/>
</dbReference>
<feature type="domain" description="Alanine racemase N-terminal" evidence="5">
    <location>
        <begin position="13"/>
        <end position="218"/>
    </location>
</feature>
<comment type="cofactor">
    <cofactor evidence="3">
        <name>pyridoxal 5'-phosphate</name>
        <dbReference type="ChEBI" id="CHEBI:597326"/>
    </cofactor>
</comment>
<dbReference type="RefSeq" id="WP_119532592.1">
    <property type="nucleotide sequence ID" value="NZ_QXTF01000001.1"/>
</dbReference>
<dbReference type="InterPro" id="IPR001608">
    <property type="entry name" value="Ala_racemase_N"/>
</dbReference>
<keyword evidence="7" id="KW-1185">Reference proteome</keyword>
<protein>
    <recommendedName>
        <fullName evidence="2">Pyridoxal phosphate homeostasis protein</fullName>
        <shortName evidence="2">PLP homeostasis protein</shortName>
    </recommendedName>
</protein>
<keyword evidence="1 2" id="KW-0663">Pyridoxal phosphate</keyword>
<gene>
    <name evidence="6" type="ORF">D3M59_06345</name>
</gene>
<evidence type="ECO:0000313" key="7">
    <source>
        <dbReference type="Proteomes" id="UP000285023"/>
    </source>
</evidence>
<dbReference type="InterPro" id="IPR011078">
    <property type="entry name" value="PyrdxlP_homeostasis"/>
</dbReference>
<dbReference type="PANTHER" id="PTHR10146">
    <property type="entry name" value="PROLINE SYNTHETASE CO-TRANSCRIBED BACTERIAL HOMOLOG PROTEIN"/>
    <property type="match status" value="1"/>
</dbReference>
<comment type="similarity">
    <text evidence="2 4">Belongs to the pyridoxal phosphate-binding protein YggS/PROSC family.</text>
</comment>
<evidence type="ECO:0000256" key="1">
    <source>
        <dbReference type="ARBA" id="ARBA00022898"/>
    </source>
</evidence>
<dbReference type="Proteomes" id="UP000285023">
    <property type="component" value="Unassembled WGS sequence"/>
</dbReference>
<feature type="modified residue" description="N6-(pyridoxal phosphate)lysine" evidence="2 3">
    <location>
        <position position="36"/>
    </location>
</feature>
<comment type="function">
    <text evidence="2">Pyridoxal 5'-phosphate (PLP)-binding protein, which is involved in PLP homeostasis.</text>
</comment>
<dbReference type="NCBIfam" id="TIGR00044">
    <property type="entry name" value="YggS family pyridoxal phosphate-dependent enzyme"/>
    <property type="match status" value="1"/>
</dbReference>
<dbReference type="Gene3D" id="3.20.20.10">
    <property type="entry name" value="Alanine racemase"/>
    <property type="match status" value="1"/>
</dbReference>
<dbReference type="AlphaFoldDB" id="A0A418Q3R8"/>
<name>A0A418Q3R8_9SPHN</name>
<dbReference type="Pfam" id="PF01168">
    <property type="entry name" value="Ala_racemase_N"/>
    <property type="match status" value="1"/>
</dbReference>
<organism evidence="6 7">
    <name type="scientific">Sphingomonas edaphi</name>
    <dbReference type="NCBI Taxonomy" id="2315689"/>
    <lineage>
        <taxon>Bacteria</taxon>
        <taxon>Pseudomonadati</taxon>
        <taxon>Pseudomonadota</taxon>
        <taxon>Alphaproteobacteria</taxon>
        <taxon>Sphingomonadales</taxon>
        <taxon>Sphingomonadaceae</taxon>
        <taxon>Sphingomonas</taxon>
    </lineage>
</organism>
<sequence>MTDAATRLAEVRDQIARAARAAQRNAGDVTLVAVSKRHNVAAIEDLIARGVTDFGENRVAEAAEKWPALRQAHPGIRLHMIGQLQSNKAAEAVELFDVIHSLDRASLLEALVAAGAKAGRYPIVYVQVNIGGEGQKGGVAIGGLGDLLDAVRASQLPLAGLMAMPPKDLEPGPFFALLADLSRRHGVKGLSMGMSGDYPVAVMLGATAVRVGSALFGD</sequence>